<dbReference type="RefSeq" id="WP_098464967.1">
    <property type="nucleotide sequence ID" value="NZ_PDJJ01000001.1"/>
</dbReference>
<dbReference type="InterPro" id="IPR017437">
    <property type="entry name" value="ATP-NAD_kinase_PpnK-typ_C"/>
</dbReference>
<keyword evidence="2" id="KW-1185">Reference proteome</keyword>
<organism evidence="1 2">
    <name type="scientific">Isoptericola jiangsuensis</name>
    <dbReference type="NCBI Taxonomy" id="548579"/>
    <lineage>
        <taxon>Bacteria</taxon>
        <taxon>Bacillati</taxon>
        <taxon>Actinomycetota</taxon>
        <taxon>Actinomycetes</taxon>
        <taxon>Micrococcales</taxon>
        <taxon>Promicromonosporaceae</taxon>
        <taxon>Isoptericola</taxon>
    </lineage>
</organism>
<dbReference type="OrthoDB" id="1889537at2"/>
<dbReference type="SUPFAM" id="SSF111331">
    <property type="entry name" value="NAD kinase/diacylglycerol kinase-like"/>
    <property type="match status" value="1"/>
</dbReference>
<dbReference type="GO" id="GO:0019674">
    <property type="term" value="P:NAD+ metabolic process"/>
    <property type="evidence" value="ECO:0007669"/>
    <property type="project" value="InterPro"/>
</dbReference>
<dbReference type="Proteomes" id="UP000224130">
    <property type="component" value="Unassembled WGS sequence"/>
</dbReference>
<evidence type="ECO:0008006" key="3">
    <source>
        <dbReference type="Google" id="ProtNLM"/>
    </source>
</evidence>
<gene>
    <name evidence="1" type="ORF">ATJ88_3554</name>
</gene>
<name>A0A2A9F098_9MICO</name>
<accession>A0A2A9F098</accession>
<dbReference type="InterPro" id="IPR016064">
    <property type="entry name" value="NAD/diacylglycerol_kinase_sf"/>
</dbReference>
<evidence type="ECO:0000313" key="2">
    <source>
        <dbReference type="Proteomes" id="UP000224130"/>
    </source>
</evidence>
<dbReference type="GO" id="GO:0003951">
    <property type="term" value="F:NAD+ kinase activity"/>
    <property type="evidence" value="ECO:0007669"/>
    <property type="project" value="InterPro"/>
</dbReference>
<dbReference type="PANTHER" id="PTHR13158:SF5">
    <property type="entry name" value="NAD KINASE 2, MITOCHONDRIAL"/>
    <property type="match status" value="1"/>
</dbReference>
<dbReference type="Gene3D" id="2.60.200.30">
    <property type="entry name" value="Probable inorganic polyphosphate/atp-NAD kinase, domain 2"/>
    <property type="match status" value="1"/>
</dbReference>
<proteinExistence type="predicted"/>
<comment type="caution">
    <text evidence="1">The sequence shown here is derived from an EMBL/GenBank/DDBJ whole genome shotgun (WGS) entry which is preliminary data.</text>
</comment>
<dbReference type="EMBL" id="PDJJ01000001">
    <property type="protein sequence ID" value="PFG44817.1"/>
    <property type="molecule type" value="Genomic_DNA"/>
</dbReference>
<reference evidence="1 2" key="1">
    <citation type="submission" date="2017-10" db="EMBL/GenBank/DDBJ databases">
        <title>Sequencing the genomes of 1000 actinobacteria strains.</title>
        <authorList>
            <person name="Klenk H.-P."/>
        </authorList>
    </citation>
    <scope>NUCLEOTIDE SEQUENCE [LARGE SCALE GENOMIC DNA]</scope>
    <source>
        <strain evidence="1 2">DSM 21863</strain>
    </source>
</reference>
<protein>
    <recommendedName>
        <fullName evidence="3">NAD kinase</fullName>
    </recommendedName>
</protein>
<dbReference type="AlphaFoldDB" id="A0A2A9F098"/>
<sequence length="307" mass="32671">MLRRRAVVVHRRTELDDLLDRHGTRGQAEFFLRTRGRSLADVQERHDALCAARAAVVAALPADWARADVERADLPRFLVAPEDVVVVVGQDGLVANVAKYLRGQPVVGVDPEPGVNAGVLVRHTVAAAAALLHGLDGPVPAGSGAPDRAALLPVDALTTVRADLDDGQHLTALNEVFVGHPSHQSARYTLRCGAGSERQSSSGLLVATGTGATGWWASLAHDRGGRTAPGRTDDRLGWFVREAWPSPGTGARLTEGVVDPGDAVELTVASDRLVVFGDGMEDDRLVASWGQRVTVRCGDDRLRLVRP</sequence>
<dbReference type="PANTHER" id="PTHR13158">
    <property type="match status" value="1"/>
</dbReference>
<evidence type="ECO:0000313" key="1">
    <source>
        <dbReference type="EMBL" id="PFG44817.1"/>
    </source>
</evidence>